<evidence type="ECO:0000256" key="3">
    <source>
        <dbReference type="SAM" id="SignalP"/>
    </source>
</evidence>
<keyword evidence="1" id="KW-0880">Kelch repeat</keyword>
<sequence>MGFFSNAVAVLLLYSSQCTATIASDFVNIVWGTIDIPKLPNAISDHTCTTYEDKIYLIGGCDSDKIDGACTSVSNSIVEFDTTTGFSTLLSFDSVSNPLKARHRHAAVLVGSEIYLFGGRDVNDNIVTQIEKFNPSTMEFSEVGDWAEATSDLAGFEYSGRVYLAGGYGTVPDDPESCEDYCAHDEIWEFRTTLKQVNLAGRMEKKRADFAFQGPAEDGYYYAVGGYSHQKCDPLSSVEQFHPSGAESDYNPNDDNTVRSLTTKRGGAAATVLNEKIHMIGGETKIQCEPILLTDIEIYNTDEDQWVTFDGLPTIVSHSCAASYDNSVYIFGGQTALHDLSNTYPLVDTAYVYSEIIVETTEANASPGLQGGLALTLFINIAGFLLWAAF</sequence>
<dbReference type="InterPro" id="IPR011043">
    <property type="entry name" value="Gal_Oxase/kelch_b-propeller"/>
</dbReference>
<dbReference type="InterPro" id="IPR015915">
    <property type="entry name" value="Kelch-typ_b-propeller"/>
</dbReference>
<keyword evidence="3" id="KW-0732">Signal</keyword>
<dbReference type="PANTHER" id="PTHR24412">
    <property type="entry name" value="KELCH PROTEIN"/>
    <property type="match status" value="1"/>
</dbReference>
<organism evidence="4">
    <name type="scientific">Fibrocapsa japonica</name>
    <dbReference type="NCBI Taxonomy" id="94617"/>
    <lineage>
        <taxon>Eukaryota</taxon>
        <taxon>Sar</taxon>
        <taxon>Stramenopiles</taxon>
        <taxon>Ochrophyta</taxon>
        <taxon>Raphidophyceae</taxon>
        <taxon>Chattonellales</taxon>
        <taxon>Chattonellaceae</taxon>
        <taxon>Fibrocapsa</taxon>
    </lineage>
</organism>
<evidence type="ECO:0000256" key="2">
    <source>
        <dbReference type="ARBA" id="ARBA00022737"/>
    </source>
</evidence>
<proteinExistence type="predicted"/>
<dbReference type="SUPFAM" id="SSF50965">
    <property type="entry name" value="Galactose oxidase, central domain"/>
    <property type="match status" value="1"/>
</dbReference>
<dbReference type="SUPFAM" id="SSF117281">
    <property type="entry name" value="Kelch motif"/>
    <property type="match status" value="1"/>
</dbReference>
<gene>
    <name evidence="4" type="ORF">FJAP1339_LOCUS9214</name>
</gene>
<dbReference type="SMART" id="SM00612">
    <property type="entry name" value="Kelch"/>
    <property type="match status" value="3"/>
</dbReference>
<name>A0A7S2V2U5_9STRA</name>
<feature type="chain" id="PRO_5031120154" evidence="3">
    <location>
        <begin position="24"/>
        <end position="390"/>
    </location>
</feature>
<evidence type="ECO:0000256" key="1">
    <source>
        <dbReference type="ARBA" id="ARBA00022441"/>
    </source>
</evidence>
<feature type="signal peptide" evidence="3">
    <location>
        <begin position="1"/>
        <end position="23"/>
    </location>
</feature>
<dbReference type="Pfam" id="PF24681">
    <property type="entry name" value="Kelch_KLHDC2_KLHL20_DRC7"/>
    <property type="match status" value="1"/>
</dbReference>
<keyword evidence="2" id="KW-0677">Repeat</keyword>
<dbReference type="Gene3D" id="2.120.10.80">
    <property type="entry name" value="Kelch-type beta propeller"/>
    <property type="match status" value="2"/>
</dbReference>
<dbReference type="InterPro" id="IPR006652">
    <property type="entry name" value="Kelch_1"/>
</dbReference>
<dbReference type="EMBL" id="HBHR01018310">
    <property type="protein sequence ID" value="CAD9869618.1"/>
    <property type="molecule type" value="Transcribed_RNA"/>
</dbReference>
<accession>A0A7S2V2U5</accession>
<protein>
    <submittedName>
        <fullName evidence="4">Uncharacterized protein</fullName>
    </submittedName>
</protein>
<dbReference type="AlphaFoldDB" id="A0A7S2V2U5"/>
<evidence type="ECO:0000313" key="4">
    <source>
        <dbReference type="EMBL" id="CAD9869618.1"/>
    </source>
</evidence>
<reference evidence="4" key="1">
    <citation type="submission" date="2021-01" db="EMBL/GenBank/DDBJ databases">
        <authorList>
            <person name="Corre E."/>
            <person name="Pelletier E."/>
            <person name="Niang G."/>
            <person name="Scheremetjew M."/>
            <person name="Finn R."/>
            <person name="Kale V."/>
            <person name="Holt S."/>
            <person name="Cochrane G."/>
            <person name="Meng A."/>
            <person name="Brown T."/>
            <person name="Cohen L."/>
        </authorList>
    </citation>
    <scope>NUCLEOTIDE SEQUENCE</scope>
    <source>
        <strain evidence="4">CCMP1661</strain>
    </source>
</reference>
<dbReference type="PANTHER" id="PTHR24412:SF441">
    <property type="entry name" value="KELCH-LIKE PROTEIN 28"/>
    <property type="match status" value="1"/>
</dbReference>